<keyword evidence="1" id="KW-0472">Membrane</keyword>
<dbReference type="EMBL" id="JADBEF010000001">
    <property type="protein sequence ID" value="MBE1563582.1"/>
    <property type="molecule type" value="Genomic_DNA"/>
</dbReference>
<accession>A0ABR9KNH4</accession>
<keyword evidence="3" id="KW-1185">Reference proteome</keyword>
<organism evidence="2 3">
    <name type="scientific">Nonomuraea africana</name>
    <dbReference type="NCBI Taxonomy" id="46171"/>
    <lineage>
        <taxon>Bacteria</taxon>
        <taxon>Bacillati</taxon>
        <taxon>Actinomycetota</taxon>
        <taxon>Actinomycetes</taxon>
        <taxon>Streptosporangiales</taxon>
        <taxon>Streptosporangiaceae</taxon>
        <taxon>Nonomuraea</taxon>
    </lineage>
</organism>
<reference evidence="2 3" key="1">
    <citation type="submission" date="2020-10" db="EMBL/GenBank/DDBJ databases">
        <title>Sequencing the genomes of 1000 actinobacteria strains.</title>
        <authorList>
            <person name="Klenk H.-P."/>
        </authorList>
    </citation>
    <scope>NUCLEOTIDE SEQUENCE [LARGE SCALE GENOMIC DNA]</scope>
    <source>
        <strain evidence="2 3">DSM 43748</strain>
    </source>
</reference>
<evidence type="ECO:0000313" key="3">
    <source>
        <dbReference type="Proteomes" id="UP000661607"/>
    </source>
</evidence>
<proteinExistence type="predicted"/>
<evidence type="ECO:0000313" key="2">
    <source>
        <dbReference type="EMBL" id="MBE1563582.1"/>
    </source>
</evidence>
<feature type="transmembrane region" description="Helical" evidence="1">
    <location>
        <begin position="6"/>
        <end position="27"/>
    </location>
</feature>
<dbReference type="RefSeq" id="WP_192778132.1">
    <property type="nucleotide sequence ID" value="NZ_BAAASY010000006.1"/>
</dbReference>
<name>A0ABR9KNH4_9ACTN</name>
<comment type="caution">
    <text evidence="2">The sequence shown here is derived from an EMBL/GenBank/DDBJ whole genome shotgun (WGS) entry which is preliminary data.</text>
</comment>
<keyword evidence="1" id="KW-0812">Transmembrane</keyword>
<dbReference type="Proteomes" id="UP000661607">
    <property type="component" value="Unassembled WGS sequence"/>
</dbReference>
<sequence>MISLIVAGLLGLAILVGFVTIVVRIHLDDRAMSANARARMATRGVQWT</sequence>
<keyword evidence="1" id="KW-1133">Transmembrane helix</keyword>
<evidence type="ECO:0000256" key="1">
    <source>
        <dbReference type="SAM" id="Phobius"/>
    </source>
</evidence>
<gene>
    <name evidence="2" type="ORF">H4W81_006361</name>
</gene>
<protein>
    <submittedName>
        <fullName evidence="2">Uncharacterized protein</fullName>
    </submittedName>
</protein>